<feature type="transmembrane region" description="Helical" evidence="8">
    <location>
        <begin position="339"/>
        <end position="358"/>
    </location>
</feature>
<dbReference type="GO" id="GO:0015990">
    <property type="term" value="P:electron transport coupled proton transport"/>
    <property type="evidence" value="ECO:0007669"/>
    <property type="project" value="TreeGrafter"/>
</dbReference>
<evidence type="ECO:0000256" key="3">
    <source>
        <dbReference type="ARBA" id="ARBA00009025"/>
    </source>
</evidence>
<evidence type="ECO:0000259" key="9">
    <source>
        <dbReference type="Pfam" id="PF00361"/>
    </source>
</evidence>
<evidence type="ECO:0000256" key="5">
    <source>
        <dbReference type="ARBA" id="ARBA00022989"/>
    </source>
</evidence>
<proteinExistence type="inferred from homology"/>
<dbReference type="GO" id="GO:0042773">
    <property type="term" value="P:ATP synthesis coupled electron transport"/>
    <property type="evidence" value="ECO:0007669"/>
    <property type="project" value="InterPro"/>
</dbReference>
<evidence type="ECO:0000256" key="4">
    <source>
        <dbReference type="ARBA" id="ARBA00022692"/>
    </source>
</evidence>
<feature type="transmembrane region" description="Helical" evidence="8">
    <location>
        <begin position="269"/>
        <end position="288"/>
    </location>
</feature>
<feature type="transmembrane region" description="Helical" evidence="8">
    <location>
        <begin position="308"/>
        <end position="327"/>
    </location>
</feature>
<dbReference type="InterPro" id="IPR003918">
    <property type="entry name" value="NADH_UbQ_OxRdtase"/>
</dbReference>
<dbReference type="GO" id="GO:0048039">
    <property type="term" value="F:ubiquinone binding"/>
    <property type="evidence" value="ECO:0007669"/>
    <property type="project" value="TreeGrafter"/>
</dbReference>
<dbReference type="RefSeq" id="WP_101499170.1">
    <property type="nucleotide sequence ID" value="NZ_CP025583.1"/>
</dbReference>
<dbReference type="GO" id="GO:0003954">
    <property type="term" value="F:NADH dehydrogenase activity"/>
    <property type="evidence" value="ECO:0007669"/>
    <property type="project" value="TreeGrafter"/>
</dbReference>
<feature type="transmembrane region" description="Helical" evidence="8">
    <location>
        <begin position="160"/>
        <end position="180"/>
    </location>
</feature>
<evidence type="ECO:0000256" key="1">
    <source>
        <dbReference type="ARBA" id="ARBA00002378"/>
    </source>
</evidence>
<accession>A0A2K9MDU1</accession>
<comment type="subcellular location">
    <subcellularLocation>
        <location evidence="2">Endomembrane system</location>
        <topology evidence="2">Multi-pass membrane protein</topology>
    </subcellularLocation>
    <subcellularLocation>
        <location evidence="7">Membrane</location>
        <topology evidence="7">Multi-pass membrane protein</topology>
    </subcellularLocation>
</comment>
<feature type="transmembrane region" description="Helical" evidence="8">
    <location>
        <begin position="457"/>
        <end position="487"/>
    </location>
</feature>
<evidence type="ECO:0000256" key="8">
    <source>
        <dbReference type="SAM" id="Phobius"/>
    </source>
</evidence>
<dbReference type="AlphaFoldDB" id="A0A2K9MDU1"/>
<feature type="domain" description="NADH:quinone oxidoreductase/Mrp antiporter transmembrane" evidence="9">
    <location>
        <begin position="124"/>
        <end position="425"/>
    </location>
</feature>
<protein>
    <submittedName>
        <fullName evidence="10">Oxidoreductase</fullName>
    </submittedName>
</protein>
<feature type="transmembrane region" description="Helical" evidence="8">
    <location>
        <begin position="411"/>
        <end position="431"/>
    </location>
</feature>
<dbReference type="KEGG" id="paru:CYR75_05525"/>
<dbReference type="Proteomes" id="UP000234882">
    <property type="component" value="Chromosome"/>
</dbReference>
<evidence type="ECO:0000313" key="11">
    <source>
        <dbReference type="Proteomes" id="UP000234882"/>
    </source>
</evidence>
<evidence type="ECO:0000313" key="10">
    <source>
        <dbReference type="EMBL" id="AUM73818.1"/>
    </source>
</evidence>
<dbReference type="GO" id="GO:0008137">
    <property type="term" value="F:NADH dehydrogenase (ubiquinone) activity"/>
    <property type="evidence" value="ECO:0007669"/>
    <property type="project" value="InterPro"/>
</dbReference>
<evidence type="ECO:0000256" key="2">
    <source>
        <dbReference type="ARBA" id="ARBA00004127"/>
    </source>
</evidence>
<reference evidence="11" key="1">
    <citation type="submission" date="2017-12" db="EMBL/GenBank/DDBJ databases">
        <title>Genomic analysis of Paracoccus sp. CBA4604.</title>
        <authorList>
            <person name="Roh S.W."/>
            <person name="Kim J.Y."/>
            <person name="Kim J.S."/>
        </authorList>
    </citation>
    <scope>NUCLEOTIDE SEQUENCE [LARGE SCALE GENOMIC DNA]</scope>
    <source>
        <strain evidence="11">CBA4604</strain>
    </source>
</reference>
<sequence length="491" mass="51929">MLSLSILIPLIGALALAAMPAMPEATARRIAIGVAAIPLALLLIVWAGFRPGAGFQWVEEMPWMPGLGIAWRLGVDGLSLSLTLMSALLFLAAIAWPMAPLPRARSYYAWFLFLMSVSLGLFLALDLVIFYVFFDLGLVGMYFLIGRWGHGEAERAALKFFIYTLAGSLLILIGIIVLALSMPVLSFDMRAVIAAAPLDGTGLTAVLVLLAFVIGFGIKTPLFPFHTWLPPAHVNAPGPVSAILAGVLLKMGTYGLIRLAMQMMPATFADWAMPIAVVAVISILWGAIVALGQSDLKRRIAYTSVNHMGYTVLGIAVAGSALGSEAARAMALTGAVVEMIAHGLITGALFLIAGAFWQRAEEYEMDSYGGLARLAPRLTGATVLASFASLGLPGLAGFVAELHIFLGAFAVYPWLAAVGLIGLLITAALFLDILRRVFFGDLPKARESFTDLTQTEIGILAGLLALVVLIGVWPGWLLGLIGAASLLPMAG</sequence>
<feature type="transmembrane region" description="Helical" evidence="8">
    <location>
        <begin position="378"/>
        <end position="399"/>
    </location>
</feature>
<dbReference type="Pfam" id="PF00361">
    <property type="entry name" value="Proton_antipo_M"/>
    <property type="match status" value="1"/>
</dbReference>
<feature type="transmembrane region" description="Helical" evidence="8">
    <location>
        <begin position="69"/>
        <end position="96"/>
    </location>
</feature>
<gene>
    <name evidence="10" type="ORF">CYR75_05525</name>
</gene>
<dbReference type="PANTHER" id="PTHR43507">
    <property type="entry name" value="NADH-UBIQUINONE OXIDOREDUCTASE CHAIN 4"/>
    <property type="match status" value="1"/>
</dbReference>
<dbReference type="GO" id="GO:0016020">
    <property type="term" value="C:membrane"/>
    <property type="evidence" value="ECO:0007669"/>
    <property type="project" value="UniProtKB-SubCell"/>
</dbReference>
<feature type="transmembrane region" description="Helical" evidence="8">
    <location>
        <begin position="108"/>
        <end position="134"/>
    </location>
</feature>
<dbReference type="PANTHER" id="PTHR43507:SF1">
    <property type="entry name" value="NADH-UBIQUINONE OXIDOREDUCTASE CHAIN 4"/>
    <property type="match status" value="1"/>
</dbReference>
<dbReference type="NCBIfam" id="TIGR01972">
    <property type="entry name" value="NDH_I_M"/>
    <property type="match status" value="1"/>
</dbReference>
<evidence type="ECO:0000256" key="6">
    <source>
        <dbReference type="ARBA" id="ARBA00023136"/>
    </source>
</evidence>
<dbReference type="PRINTS" id="PR01437">
    <property type="entry name" value="NUOXDRDTASE4"/>
</dbReference>
<feature type="transmembrane region" description="Helical" evidence="8">
    <location>
        <begin position="30"/>
        <end position="49"/>
    </location>
</feature>
<keyword evidence="11" id="KW-1185">Reference proteome</keyword>
<evidence type="ECO:0000256" key="7">
    <source>
        <dbReference type="RuleBase" id="RU000320"/>
    </source>
</evidence>
<dbReference type="OrthoDB" id="9768329at2"/>
<dbReference type="GO" id="GO:0012505">
    <property type="term" value="C:endomembrane system"/>
    <property type="evidence" value="ECO:0007669"/>
    <property type="project" value="UniProtKB-SubCell"/>
</dbReference>
<comment type="function">
    <text evidence="1">NDH-1 shuttles electrons from NADH, via FMN and iron-sulfur (Fe-S) centers, to quinones in the respiratory chain. The immediate electron acceptor for the enzyme in this species is believed to be ubiquinone. Couples the redox reaction to proton translocation (for every two electrons transferred, four hydrogen ions are translocated across the cytoplasmic membrane), and thus conserves the redox energy in a proton gradient.</text>
</comment>
<keyword evidence="5 8" id="KW-1133">Transmembrane helix</keyword>
<dbReference type="EMBL" id="CP025583">
    <property type="protein sequence ID" value="AUM73818.1"/>
    <property type="molecule type" value="Genomic_DNA"/>
</dbReference>
<feature type="transmembrane region" description="Helical" evidence="8">
    <location>
        <begin position="238"/>
        <end position="257"/>
    </location>
</feature>
<comment type="similarity">
    <text evidence="3">Belongs to the complex I subunit 4 family.</text>
</comment>
<dbReference type="InterPro" id="IPR001750">
    <property type="entry name" value="ND/Mrp_TM"/>
</dbReference>
<name>A0A2K9MDU1_9RHOB</name>
<feature type="transmembrane region" description="Helical" evidence="8">
    <location>
        <begin position="6"/>
        <end position="23"/>
    </location>
</feature>
<keyword evidence="6 8" id="KW-0472">Membrane</keyword>
<organism evidence="10 11">
    <name type="scientific">Paracoccus jeotgali</name>
    <dbReference type="NCBI Taxonomy" id="2065379"/>
    <lineage>
        <taxon>Bacteria</taxon>
        <taxon>Pseudomonadati</taxon>
        <taxon>Pseudomonadota</taxon>
        <taxon>Alphaproteobacteria</taxon>
        <taxon>Rhodobacterales</taxon>
        <taxon>Paracoccaceae</taxon>
        <taxon>Paracoccus</taxon>
    </lineage>
</organism>
<keyword evidence="4 7" id="KW-0812">Transmembrane</keyword>
<feature type="transmembrane region" description="Helical" evidence="8">
    <location>
        <begin position="192"/>
        <end position="218"/>
    </location>
</feature>
<dbReference type="InterPro" id="IPR010227">
    <property type="entry name" value="NADH_Q_OxRdtase_chainM/4"/>
</dbReference>